<reference evidence="1 2" key="1">
    <citation type="submission" date="2018-11" db="EMBL/GenBank/DDBJ databases">
        <authorList>
            <consortium name="Pathogen Informatics"/>
        </authorList>
    </citation>
    <scope>NUCLEOTIDE SEQUENCE [LARGE SCALE GENOMIC DNA]</scope>
</reference>
<dbReference type="AlphaFoldDB" id="A0A183FA03"/>
<dbReference type="EMBL" id="UZAH01005925">
    <property type="protein sequence ID" value="VDO29985.1"/>
    <property type="molecule type" value="Genomic_DNA"/>
</dbReference>
<dbReference type="Proteomes" id="UP000050761">
    <property type="component" value="Unassembled WGS sequence"/>
</dbReference>
<proteinExistence type="predicted"/>
<dbReference type="OrthoDB" id="5869162at2759"/>
<dbReference type="WBParaSite" id="HPBE_0000299501-mRNA-1">
    <property type="protein sequence ID" value="HPBE_0000299501-mRNA-1"/>
    <property type="gene ID" value="HPBE_0000299501"/>
</dbReference>
<evidence type="ECO:0000313" key="3">
    <source>
        <dbReference type="WBParaSite" id="HPBE_0000299501-mRNA-1"/>
    </source>
</evidence>
<keyword evidence="2" id="KW-1185">Reference proteome</keyword>
<accession>A0A3P7XXH1</accession>
<protein>
    <submittedName>
        <fullName evidence="3">Bestrophin homolog</fullName>
    </submittedName>
</protein>
<evidence type="ECO:0000313" key="2">
    <source>
        <dbReference type="Proteomes" id="UP000050761"/>
    </source>
</evidence>
<organism evidence="2 3">
    <name type="scientific">Heligmosomoides polygyrus</name>
    <name type="common">Parasitic roundworm</name>
    <dbReference type="NCBI Taxonomy" id="6339"/>
    <lineage>
        <taxon>Eukaryota</taxon>
        <taxon>Metazoa</taxon>
        <taxon>Ecdysozoa</taxon>
        <taxon>Nematoda</taxon>
        <taxon>Chromadorea</taxon>
        <taxon>Rhabditida</taxon>
        <taxon>Rhabditina</taxon>
        <taxon>Rhabditomorpha</taxon>
        <taxon>Strongyloidea</taxon>
        <taxon>Heligmosomidae</taxon>
        <taxon>Heligmosomoides</taxon>
    </lineage>
</organism>
<sequence length="302" mass="34427">MTLRTYSNYDITMDKCKPDALDVISEGITCDLFRDLLHCFPARWSDELRTETIGSIGILTYWILVRLLQRSTALGSEDVDHIRRIAYGMKFIWREISKTLFTLKAHCFIDHSTLEDMSESLDVQWLRVGASKTAAASFPGRKDCEETIVKNFVLKKKLIHDLLRQAENTGHRNFIKLSDAIAGEKKRFPPAKILSAEWNFPVHSTVRFSSLDESDAMALRRFYRNISLRSEFRFSFRAPVLFTTTALIGPRTALRNIGRGPPTQLSAVFKSQSAGKYSLENCCCLYMIPYETLASCYSMSSS</sequence>
<accession>A0A183FA03</accession>
<evidence type="ECO:0000313" key="1">
    <source>
        <dbReference type="EMBL" id="VDO29985.1"/>
    </source>
</evidence>
<reference evidence="3" key="2">
    <citation type="submission" date="2019-09" db="UniProtKB">
        <authorList>
            <consortium name="WormBaseParasite"/>
        </authorList>
    </citation>
    <scope>IDENTIFICATION</scope>
</reference>
<gene>
    <name evidence="1" type="ORF">HPBE_LOCUS2996</name>
</gene>
<name>A0A183FA03_HELPZ</name>